<dbReference type="PANTHER" id="PTHR46401">
    <property type="entry name" value="GLYCOSYLTRANSFERASE WBBK-RELATED"/>
    <property type="match status" value="1"/>
</dbReference>
<dbReference type="CDD" id="cd03809">
    <property type="entry name" value="GT4_MtfB-like"/>
    <property type="match status" value="1"/>
</dbReference>
<dbReference type="AlphaFoldDB" id="A0A543CML1"/>
<dbReference type="InterPro" id="IPR028098">
    <property type="entry name" value="Glyco_trans_4-like_N"/>
</dbReference>
<sequence>MVPRVLVDATAVAADRGALGRYVDGLIAALHRADADLAIACQRADEERYNALAPKARVVAGPPVIAHRSARLAWEQTGLPFIAQQVGADVIHAPYYSIPLRPGVPVVVTIHDVTYFAEPEAHNPVKATYIKSATRTAVRRAARLIVPSKATRDEMVRLLSADPTRIDVAYHGVDQAIFHRPGDDERRRVSDRLGLHGHPYIAFLGALEPRKNVPNLIRGWVQAVGDMNDVPALVLAGSGGWDDEVDAALADVPHQLRVLRPGYLRWSSLPGFFGGALVVALPSRGEGFGLPVLEAMSCGSAVLTTHRSSLPEVGGDAVAYTEPDSGSIATALSALIADEDRRRTLADAAAARAGEFTWTASAEAHLASYQRATEQ</sequence>
<organism evidence="5 6">
    <name type="scientific">Actinoallomurus bryophytorum</name>
    <dbReference type="NCBI Taxonomy" id="1490222"/>
    <lineage>
        <taxon>Bacteria</taxon>
        <taxon>Bacillati</taxon>
        <taxon>Actinomycetota</taxon>
        <taxon>Actinomycetes</taxon>
        <taxon>Streptosporangiales</taxon>
        <taxon>Thermomonosporaceae</taxon>
        <taxon>Actinoallomurus</taxon>
    </lineage>
</organism>
<evidence type="ECO:0000256" key="2">
    <source>
        <dbReference type="ARBA" id="ARBA00022679"/>
    </source>
</evidence>
<feature type="domain" description="Glycosyl transferase family 1" evidence="3">
    <location>
        <begin position="196"/>
        <end position="350"/>
    </location>
</feature>
<dbReference type="Proteomes" id="UP000316096">
    <property type="component" value="Unassembled WGS sequence"/>
</dbReference>
<gene>
    <name evidence="5" type="ORF">FB559_3967</name>
</gene>
<dbReference type="SUPFAM" id="SSF53756">
    <property type="entry name" value="UDP-Glycosyltransferase/glycogen phosphorylase"/>
    <property type="match status" value="1"/>
</dbReference>
<evidence type="ECO:0000313" key="6">
    <source>
        <dbReference type="Proteomes" id="UP000316096"/>
    </source>
</evidence>
<dbReference type="GO" id="GO:0009103">
    <property type="term" value="P:lipopolysaccharide biosynthetic process"/>
    <property type="evidence" value="ECO:0007669"/>
    <property type="project" value="TreeGrafter"/>
</dbReference>
<dbReference type="PANTHER" id="PTHR46401:SF2">
    <property type="entry name" value="GLYCOSYLTRANSFERASE WBBK-RELATED"/>
    <property type="match status" value="1"/>
</dbReference>
<dbReference type="RefSeq" id="WP_141956956.1">
    <property type="nucleotide sequence ID" value="NZ_VFOZ01000001.1"/>
</dbReference>
<evidence type="ECO:0000256" key="1">
    <source>
        <dbReference type="ARBA" id="ARBA00022676"/>
    </source>
</evidence>
<keyword evidence="2 5" id="KW-0808">Transferase</keyword>
<name>A0A543CML1_9ACTN</name>
<evidence type="ECO:0000259" key="3">
    <source>
        <dbReference type="Pfam" id="PF00534"/>
    </source>
</evidence>
<comment type="caution">
    <text evidence="5">The sequence shown here is derived from an EMBL/GenBank/DDBJ whole genome shotgun (WGS) entry which is preliminary data.</text>
</comment>
<reference evidence="5 6" key="1">
    <citation type="submission" date="2019-06" db="EMBL/GenBank/DDBJ databases">
        <title>Sequencing the genomes of 1000 actinobacteria strains.</title>
        <authorList>
            <person name="Klenk H.-P."/>
        </authorList>
    </citation>
    <scope>NUCLEOTIDE SEQUENCE [LARGE SCALE GENOMIC DNA]</scope>
    <source>
        <strain evidence="5 6">DSM 102200</strain>
    </source>
</reference>
<proteinExistence type="predicted"/>
<evidence type="ECO:0000259" key="4">
    <source>
        <dbReference type="Pfam" id="PF13439"/>
    </source>
</evidence>
<protein>
    <submittedName>
        <fullName evidence="5">Glycosyltransferase involved in cell wall biosynthesis</fullName>
    </submittedName>
</protein>
<keyword evidence="1" id="KW-0328">Glycosyltransferase</keyword>
<dbReference type="Gene3D" id="3.40.50.2000">
    <property type="entry name" value="Glycogen Phosphorylase B"/>
    <property type="match status" value="2"/>
</dbReference>
<dbReference type="EMBL" id="VFOZ01000001">
    <property type="protein sequence ID" value="TQL98344.1"/>
    <property type="molecule type" value="Genomic_DNA"/>
</dbReference>
<accession>A0A543CML1</accession>
<dbReference type="InterPro" id="IPR001296">
    <property type="entry name" value="Glyco_trans_1"/>
</dbReference>
<evidence type="ECO:0000313" key="5">
    <source>
        <dbReference type="EMBL" id="TQL98344.1"/>
    </source>
</evidence>
<feature type="domain" description="Glycosyltransferase subfamily 4-like N-terminal" evidence="4">
    <location>
        <begin position="20"/>
        <end position="174"/>
    </location>
</feature>
<dbReference type="Pfam" id="PF13439">
    <property type="entry name" value="Glyco_transf_4"/>
    <property type="match status" value="1"/>
</dbReference>
<dbReference type="OrthoDB" id="9801609at2"/>
<dbReference type="Pfam" id="PF00534">
    <property type="entry name" value="Glycos_transf_1"/>
    <property type="match status" value="1"/>
</dbReference>
<dbReference type="GO" id="GO:0016757">
    <property type="term" value="F:glycosyltransferase activity"/>
    <property type="evidence" value="ECO:0007669"/>
    <property type="project" value="UniProtKB-KW"/>
</dbReference>
<keyword evidence="6" id="KW-1185">Reference proteome</keyword>